<evidence type="ECO:0000313" key="2">
    <source>
        <dbReference type="EMBL" id="KAJ5092639.1"/>
    </source>
</evidence>
<organism evidence="2 3">
    <name type="scientific">Penicillium alfredii</name>
    <dbReference type="NCBI Taxonomy" id="1506179"/>
    <lineage>
        <taxon>Eukaryota</taxon>
        <taxon>Fungi</taxon>
        <taxon>Dikarya</taxon>
        <taxon>Ascomycota</taxon>
        <taxon>Pezizomycotina</taxon>
        <taxon>Eurotiomycetes</taxon>
        <taxon>Eurotiomycetidae</taxon>
        <taxon>Eurotiales</taxon>
        <taxon>Aspergillaceae</taxon>
        <taxon>Penicillium</taxon>
    </lineage>
</organism>
<reference evidence="2" key="2">
    <citation type="journal article" date="2023" name="IMA Fungus">
        <title>Comparative genomic study of the Penicillium genus elucidates a diverse pangenome and 15 lateral gene transfer events.</title>
        <authorList>
            <person name="Petersen C."/>
            <person name="Sorensen T."/>
            <person name="Nielsen M.R."/>
            <person name="Sondergaard T.E."/>
            <person name="Sorensen J.L."/>
            <person name="Fitzpatrick D.A."/>
            <person name="Frisvad J.C."/>
            <person name="Nielsen K.L."/>
        </authorList>
    </citation>
    <scope>NUCLEOTIDE SEQUENCE</scope>
    <source>
        <strain evidence="2">IBT 34128</strain>
    </source>
</reference>
<reference evidence="2" key="1">
    <citation type="submission" date="2022-11" db="EMBL/GenBank/DDBJ databases">
        <authorList>
            <person name="Petersen C."/>
        </authorList>
    </citation>
    <scope>NUCLEOTIDE SEQUENCE</scope>
    <source>
        <strain evidence="2">IBT 34128</strain>
    </source>
</reference>
<dbReference type="RefSeq" id="XP_056510834.1">
    <property type="nucleotide sequence ID" value="XM_056658034.1"/>
</dbReference>
<gene>
    <name evidence="2" type="ORF">NUU61_007509</name>
</gene>
<dbReference type="EMBL" id="JAPMSZ010000009">
    <property type="protein sequence ID" value="KAJ5092639.1"/>
    <property type="molecule type" value="Genomic_DNA"/>
</dbReference>
<dbReference type="OrthoDB" id="4526738at2759"/>
<feature type="compositionally biased region" description="Basic and acidic residues" evidence="1">
    <location>
        <begin position="31"/>
        <end position="44"/>
    </location>
</feature>
<accession>A0A9W9K4D5</accession>
<evidence type="ECO:0000313" key="3">
    <source>
        <dbReference type="Proteomes" id="UP001141434"/>
    </source>
</evidence>
<keyword evidence="3" id="KW-1185">Reference proteome</keyword>
<dbReference type="AlphaFoldDB" id="A0A9W9K4D5"/>
<protein>
    <submittedName>
        <fullName evidence="2">Uncharacterized protein</fullName>
    </submittedName>
</protein>
<feature type="compositionally biased region" description="Polar residues" evidence="1">
    <location>
        <begin position="8"/>
        <end position="26"/>
    </location>
</feature>
<dbReference type="Gene3D" id="6.10.280.100">
    <property type="match status" value="1"/>
</dbReference>
<feature type="region of interest" description="Disordered" evidence="1">
    <location>
        <begin position="1"/>
        <end position="109"/>
    </location>
</feature>
<name>A0A9W9K4D5_9EURO</name>
<comment type="caution">
    <text evidence="2">The sequence shown here is derived from an EMBL/GenBank/DDBJ whole genome shotgun (WGS) entry which is preliminary data.</text>
</comment>
<dbReference type="Proteomes" id="UP001141434">
    <property type="component" value="Unassembled WGS sequence"/>
</dbReference>
<feature type="compositionally biased region" description="Basic and acidic residues" evidence="1">
    <location>
        <begin position="58"/>
        <end position="87"/>
    </location>
</feature>
<sequence>MSGMAGDTASTDEASSPIDTNVSNPDTLAGRGRESASNTREKIANRFQLGDNKATTRRLSDTPESMRRQFREFSPRESAKESAEKGKSMWQSAQETVAKALGGGSRGSS</sequence>
<proteinExistence type="predicted"/>
<dbReference type="GeneID" id="81397203"/>
<evidence type="ECO:0000256" key="1">
    <source>
        <dbReference type="SAM" id="MobiDB-lite"/>
    </source>
</evidence>